<evidence type="ECO:0008006" key="4">
    <source>
        <dbReference type="Google" id="ProtNLM"/>
    </source>
</evidence>
<organism evidence="2 3">
    <name type="scientific">Corynebacterium urogenitale</name>
    <dbReference type="NCBI Taxonomy" id="2487892"/>
    <lineage>
        <taxon>Bacteria</taxon>
        <taxon>Bacillati</taxon>
        <taxon>Actinomycetota</taxon>
        <taxon>Actinomycetes</taxon>
        <taxon>Mycobacteriales</taxon>
        <taxon>Corynebacteriaceae</taxon>
        <taxon>Corynebacterium</taxon>
    </lineage>
</organism>
<keyword evidence="1" id="KW-0472">Membrane</keyword>
<keyword evidence="1" id="KW-0812">Transmembrane</keyword>
<reference evidence="3" key="1">
    <citation type="submission" date="2019-10" db="EMBL/GenBank/DDBJ databases">
        <title>Complete genome sequence of Corynebacterium urogenitalis DSM 108747, isolated from the genital tract of a cow.</title>
        <authorList>
            <person name="Ruckert C."/>
            <person name="Ballas P."/>
            <person name="Wagener K."/>
            <person name="Drillich M."/>
            <person name="Kaempfer P."/>
            <person name="Busse H.-J."/>
            <person name="Ehling-Schulz M."/>
        </authorList>
    </citation>
    <scope>NUCLEOTIDE SEQUENCE [LARGE SCALE GENOMIC DNA]</scope>
    <source>
        <strain evidence="3">LMM 1652</strain>
    </source>
</reference>
<dbReference type="EMBL" id="CP045032">
    <property type="protein sequence ID" value="QFQ02779.1"/>
    <property type="molecule type" value="Genomic_DNA"/>
</dbReference>
<dbReference type="AlphaFoldDB" id="A0A5J6ZBQ3"/>
<dbReference type="KEGG" id="cuo:CUROG_07120"/>
<accession>A0A5J6ZBQ3</accession>
<gene>
    <name evidence="2" type="ORF">CUROG_07120</name>
</gene>
<feature type="transmembrane region" description="Helical" evidence="1">
    <location>
        <begin position="12"/>
        <end position="34"/>
    </location>
</feature>
<evidence type="ECO:0000313" key="2">
    <source>
        <dbReference type="EMBL" id="QFQ02779.1"/>
    </source>
</evidence>
<dbReference type="Proteomes" id="UP000326711">
    <property type="component" value="Chromosome"/>
</dbReference>
<protein>
    <recommendedName>
        <fullName evidence="4">DUF2238 domain-containing protein</fullName>
    </recommendedName>
</protein>
<dbReference type="InterPro" id="IPR014509">
    <property type="entry name" value="YjdF-like"/>
</dbReference>
<keyword evidence="1" id="KW-1133">Transmembrane helix</keyword>
<keyword evidence="3" id="KW-1185">Reference proteome</keyword>
<sequence>MIDNFLRRPQLLGEIVADLLRVLGALAVVFVLFRNGWTDAGIMAFTLPGLLLPKFVGLKPWWDACATSMLLIAALSNISDLYARISGWDLFVHFVCTGIVAGLFVFALANLGVFAYPTDSSQHQVQGCILTVLMGLALAAVWEIIEWLGFEFITREIKVEYGDTITDMIAGGLGALVAGVIMTRRELLIRRLPAT</sequence>
<feature type="transmembrane region" description="Helical" evidence="1">
    <location>
        <begin position="165"/>
        <end position="183"/>
    </location>
</feature>
<name>A0A5J6ZBQ3_9CORY</name>
<evidence type="ECO:0000256" key="1">
    <source>
        <dbReference type="SAM" id="Phobius"/>
    </source>
</evidence>
<feature type="transmembrane region" description="Helical" evidence="1">
    <location>
        <begin position="40"/>
        <end position="57"/>
    </location>
</feature>
<proteinExistence type="predicted"/>
<dbReference type="Pfam" id="PF09997">
    <property type="entry name" value="DUF2238"/>
    <property type="match status" value="1"/>
</dbReference>
<evidence type="ECO:0000313" key="3">
    <source>
        <dbReference type="Proteomes" id="UP000326711"/>
    </source>
</evidence>
<feature type="transmembrane region" description="Helical" evidence="1">
    <location>
        <begin position="91"/>
        <end position="116"/>
    </location>
</feature>
<feature type="transmembrane region" description="Helical" evidence="1">
    <location>
        <begin position="128"/>
        <end position="145"/>
    </location>
</feature>